<dbReference type="Pfam" id="PF12796">
    <property type="entry name" value="Ank_2"/>
    <property type="match status" value="1"/>
</dbReference>
<feature type="repeat" description="ARM" evidence="2">
    <location>
        <begin position="811"/>
        <end position="853"/>
    </location>
</feature>
<dbReference type="Gene3D" id="1.25.10.10">
    <property type="entry name" value="Leucine-rich Repeat Variant"/>
    <property type="match status" value="4"/>
</dbReference>
<organism evidence="4 5">
    <name type="scientific">Elysia crispata</name>
    <name type="common">lettuce slug</name>
    <dbReference type="NCBI Taxonomy" id="231223"/>
    <lineage>
        <taxon>Eukaryota</taxon>
        <taxon>Metazoa</taxon>
        <taxon>Spiralia</taxon>
        <taxon>Lophotrochozoa</taxon>
        <taxon>Mollusca</taxon>
        <taxon>Gastropoda</taxon>
        <taxon>Heterobranchia</taxon>
        <taxon>Euthyneura</taxon>
        <taxon>Panpulmonata</taxon>
        <taxon>Sacoglossa</taxon>
        <taxon>Placobranchoidea</taxon>
        <taxon>Plakobranchidae</taxon>
        <taxon>Elysia</taxon>
    </lineage>
</organism>
<dbReference type="SMART" id="SM00185">
    <property type="entry name" value="ARM"/>
    <property type="match status" value="10"/>
</dbReference>
<dbReference type="InterPro" id="IPR036770">
    <property type="entry name" value="Ankyrin_rpt-contain_sf"/>
</dbReference>
<dbReference type="InterPro" id="IPR043379">
    <property type="entry name" value="ANKAR"/>
</dbReference>
<proteinExistence type="predicted"/>
<dbReference type="Proteomes" id="UP001283361">
    <property type="component" value="Unassembled WGS sequence"/>
</dbReference>
<gene>
    <name evidence="4" type="ORF">RRG08_038140</name>
</gene>
<dbReference type="PANTHER" id="PTHR46464">
    <property type="entry name" value="ANK_REP_REGION DOMAIN-CONTAINING PROTEIN"/>
    <property type="match status" value="1"/>
</dbReference>
<evidence type="ECO:0000313" key="5">
    <source>
        <dbReference type="Proteomes" id="UP001283361"/>
    </source>
</evidence>
<feature type="repeat" description="ARM" evidence="2">
    <location>
        <begin position="770"/>
        <end position="812"/>
    </location>
</feature>
<evidence type="ECO:0000256" key="2">
    <source>
        <dbReference type="PROSITE-ProRule" id="PRU00259"/>
    </source>
</evidence>
<feature type="compositionally biased region" description="Polar residues" evidence="3">
    <location>
        <begin position="1454"/>
        <end position="1465"/>
    </location>
</feature>
<reference evidence="4" key="1">
    <citation type="journal article" date="2023" name="G3 (Bethesda)">
        <title>A reference genome for the long-term kleptoplast-retaining sea slug Elysia crispata morphotype clarki.</title>
        <authorList>
            <person name="Eastman K.E."/>
            <person name="Pendleton A.L."/>
            <person name="Shaikh M.A."/>
            <person name="Suttiyut T."/>
            <person name="Ogas R."/>
            <person name="Tomko P."/>
            <person name="Gavelis G."/>
            <person name="Widhalm J.R."/>
            <person name="Wisecaver J.H."/>
        </authorList>
    </citation>
    <scope>NUCLEOTIDE SEQUENCE</scope>
    <source>
        <strain evidence="4">ECLA1</strain>
    </source>
</reference>
<dbReference type="SUPFAM" id="SSF48371">
    <property type="entry name" value="ARM repeat"/>
    <property type="match status" value="3"/>
</dbReference>
<keyword evidence="1" id="KW-0040">ANK repeat</keyword>
<evidence type="ECO:0000256" key="3">
    <source>
        <dbReference type="SAM" id="MobiDB-lite"/>
    </source>
</evidence>
<evidence type="ECO:0000313" key="4">
    <source>
        <dbReference type="EMBL" id="KAK3777894.1"/>
    </source>
</evidence>
<feature type="repeat" description="ARM" evidence="2">
    <location>
        <begin position="894"/>
        <end position="936"/>
    </location>
</feature>
<dbReference type="PANTHER" id="PTHR46464:SF1">
    <property type="entry name" value="ANKYRIN AND ARMADILLO REPEAT-CONTAINING PROTEIN"/>
    <property type="match status" value="1"/>
</dbReference>
<dbReference type="Pfam" id="PF00514">
    <property type="entry name" value="Arm"/>
    <property type="match status" value="2"/>
</dbReference>
<sequence>MSVGGEDDHQQYNYYARIATTYLERFERYDSQEILSYSMAHWMLSGDVYRLPTDPPQGMVSNINPKHDLAVVLFPVDESISPMCYREIHTLVRELTQGIYVMHQTPCISLEANYDQASVCNLPPCYHDTRVGQVLISVDYMIKALWHGAFFPKEKRTKFTERWRGNLDVNASGKPETKKPLLTEFTSAGLMDITKDPDFAKIYDQLPLEIPGDAEMAEERRFFMSHADNLSMHMTMSQGEAVFHKNLYLVDANYHVASVVRLMDNQIDHTGYERLKTRLQMHEELIQNNIANKQEVRRLLELLKIISYLVPFLLGMRKRMKIPDITKLMPSYSNDECRTERELPPLITGQDFKCKNFSFNDHYFHLHGGITIDLETDTMKEDENLLAQEYIEIIQTAQIELKNVLQQDQLMKEHYNIPIHRINGKQYYAVAITLETFYGASPQRPLWVRAYCDEMDKMKPKRLPIADANIHEQFKKNFGYKKAIKFKTPATGIKICAQRGLVAMFGALSRKLSGSRIGKQDEQGLSLLHHAAIYNRPQIMGLLLLSAVDVNVRRNNILSSAYAALLEEAKLDCGENCDADSIDIPVRNTHVRNLSEAGPTALHMAARCGSLDAVGFLLAHYANILATDQDGWAPIHHAAFFDHQPVIRLMVRKNAGLLELPAKNDLRSTPLLLAASSGGLAAVKCLIDLGAEIRIKDSDGNNMVTLAALRFHTNILEFLIELGSPEAQVWKVLVEMLQDSSMQKKDSAVKCLEVLSTSKQDHWKCILDAGGIPALVNLLHIENAELQSVAASVICNTSENESVRQALSAANAGPILIHLLSSPVDDIQSRAAIILSDIACIEQNQSLIAEKGGILPLVNLLDSELEDVLVNAVNAIRVLCIGSQANQDAVSQCGGLEPLVEFLDVSSEDLQAGAAAALAAVTAKNTENQNAVMNEGAHKPLVELIRSSRSTTVQVKSASALEALAMNNPQSQKVFLDLDAPKALIRLLKNVYVEVREQGACSLWAIAGNTRTQQKYIAERITIPHIIQMLLEPTEKLLYVGCMTAIALGTENMSNQNKLAAADAFQQLVRLLRSPKTSQRVLLMVIKVVGTLCVGVAYRNNKVTQRKIAEEGGIPVLVNLLLYPPNDEIQVEVAISLGCVVLSNKENQEKLAEEPSFRFNTLLNLLRSKDQEISLRAGMALTIFAFNKTPQQFSIREAGGIKYSVFENFINTPDEFYQCYAAFQVVVLARVIVDRDQVPLTAQGISLLVSKIESNEEKVVVLACSLLSSLAHTRAGLTDAMITTGALDLLVKRLDSDNDIVRNGAAVTLGYLTFNKTAYRLLFSQCRNTPGLYEKLMANIGVDPRINQEFKDDFKRAKLIGLPCQALEINGGIPVPKKTIIKDIRPHTSRQPQRYRNSNNSNIRAVSAPTKVMRGASRANIPDIKIDDNTVKSPGNDHLRPVSTSSCHSPSSSFKTKLSTWKNEN</sequence>
<dbReference type="InterPro" id="IPR002110">
    <property type="entry name" value="Ankyrin_rpt"/>
</dbReference>
<dbReference type="SMART" id="SM00248">
    <property type="entry name" value="ANK"/>
    <property type="match status" value="5"/>
</dbReference>
<dbReference type="InterPro" id="IPR016024">
    <property type="entry name" value="ARM-type_fold"/>
</dbReference>
<feature type="compositionally biased region" description="Basic and acidic residues" evidence="3">
    <location>
        <begin position="1424"/>
        <end position="1440"/>
    </location>
</feature>
<feature type="repeat" description="ARM" evidence="2">
    <location>
        <begin position="852"/>
        <end position="894"/>
    </location>
</feature>
<dbReference type="PROSITE" id="PS50088">
    <property type="entry name" value="ANK_REPEAT"/>
    <property type="match status" value="3"/>
</dbReference>
<comment type="caution">
    <text evidence="4">The sequence shown here is derived from an EMBL/GenBank/DDBJ whole genome shotgun (WGS) entry which is preliminary data.</text>
</comment>
<keyword evidence="5" id="KW-1185">Reference proteome</keyword>
<dbReference type="InterPro" id="IPR000225">
    <property type="entry name" value="Armadillo"/>
</dbReference>
<protein>
    <recommendedName>
        <fullName evidence="6">Ankyrin and armadillo repeat-containing protein</fullName>
    </recommendedName>
</protein>
<feature type="repeat" description="ANK" evidence="1">
    <location>
        <begin position="666"/>
        <end position="698"/>
    </location>
</feature>
<dbReference type="SUPFAM" id="SSF48403">
    <property type="entry name" value="Ankyrin repeat"/>
    <property type="match status" value="1"/>
</dbReference>
<dbReference type="EMBL" id="JAWDGP010003058">
    <property type="protein sequence ID" value="KAK3777894.1"/>
    <property type="molecule type" value="Genomic_DNA"/>
</dbReference>
<name>A0AAE0ZY97_9GAST</name>
<feature type="region of interest" description="Disordered" evidence="3">
    <location>
        <begin position="1416"/>
        <end position="1465"/>
    </location>
</feature>
<dbReference type="Gene3D" id="1.25.40.20">
    <property type="entry name" value="Ankyrin repeat-containing domain"/>
    <property type="match status" value="1"/>
</dbReference>
<dbReference type="PROSITE" id="PS50297">
    <property type="entry name" value="ANK_REP_REGION"/>
    <property type="match status" value="2"/>
</dbReference>
<dbReference type="InterPro" id="IPR011989">
    <property type="entry name" value="ARM-like"/>
</dbReference>
<feature type="repeat" description="ANK" evidence="1">
    <location>
        <begin position="523"/>
        <end position="555"/>
    </location>
</feature>
<feature type="compositionally biased region" description="Low complexity" evidence="3">
    <location>
        <begin position="1443"/>
        <end position="1453"/>
    </location>
</feature>
<evidence type="ECO:0008006" key="6">
    <source>
        <dbReference type="Google" id="ProtNLM"/>
    </source>
</evidence>
<evidence type="ECO:0000256" key="1">
    <source>
        <dbReference type="PROSITE-ProRule" id="PRU00023"/>
    </source>
</evidence>
<accession>A0AAE0ZY97</accession>
<feature type="repeat" description="ANK" evidence="1">
    <location>
        <begin position="597"/>
        <end position="629"/>
    </location>
</feature>
<dbReference type="PROSITE" id="PS50176">
    <property type="entry name" value="ARM_REPEAT"/>
    <property type="match status" value="4"/>
</dbReference>